<keyword evidence="3" id="KW-1185">Reference proteome</keyword>
<dbReference type="Proteomes" id="UP001162483">
    <property type="component" value="Unassembled WGS sequence"/>
</dbReference>
<feature type="non-terminal residue" evidence="2">
    <location>
        <position position="1"/>
    </location>
</feature>
<organism evidence="2 3">
    <name type="scientific">Staurois parvus</name>
    <dbReference type="NCBI Taxonomy" id="386267"/>
    <lineage>
        <taxon>Eukaryota</taxon>
        <taxon>Metazoa</taxon>
        <taxon>Chordata</taxon>
        <taxon>Craniata</taxon>
        <taxon>Vertebrata</taxon>
        <taxon>Euteleostomi</taxon>
        <taxon>Amphibia</taxon>
        <taxon>Batrachia</taxon>
        <taxon>Anura</taxon>
        <taxon>Neobatrachia</taxon>
        <taxon>Ranoidea</taxon>
        <taxon>Ranidae</taxon>
        <taxon>Staurois</taxon>
    </lineage>
</organism>
<dbReference type="SUPFAM" id="SSF46966">
    <property type="entry name" value="Spectrin repeat"/>
    <property type="match status" value="1"/>
</dbReference>
<gene>
    <name evidence="2" type="ORF">SPARVUS_LOCUS3905908</name>
</gene>
<accession>A0ABN9BZI2</accession>
<keyword evidence="1" id="KW-0009">Actin-binding</keyword>
<evidence type="ECO:0000313" key="3">
    <source>
        <dbReference type="Proteomes" id="UP001162483"/>
    </source>
</evidence>
<evidence type="ECO:0000256" key="1">
    <source>
        <dbReference type="ARBA" id="ARBA00023203"/>
    </source>
</evidence>
<protein>
    <recommendedName>
        <fullName evidence="4">Spectrin alpha chain-like protein</fullName>
    </recommendedName>
</protein>
<dbReference type="InterPro" id="IPR002017">
    <property type="entry name" value="Spectrin_repeat"/>
</dbReference>
<comment type="caution">
    <text evidence="2">The sequence shown here is derived from an EMBL/GenBank/DDBJ whole genome shotgun (WGS) entry which is preliminary data.</text>
</comment>
<feature type="non-terminal residue" evidence="2">
    <location>
        <position position="99"/>
    </location>
</feature>
<proteinExistence type="predicted"/>
<reference evidence="2" key="1">
    <citation type="submission" date="2023-05" db="EMBL/GenBank/DDBJ databases">
        <authorList>
            <person name="Stuckert A."/>
        </authorList>
    </citation>
    <scope>NUCLEOTIDE SEQUENCE</scope>
</reference>
<dbReference type="PANTHER" id="PTHR11915">
    <property type="entry name" value="SPECTRIN/FILAMIN RELATED CYTOSKELETAL PROTEIN"/>
    <property type="match status" value="1"/>
</dbReference>
<evidence type="ECO:0008006" key="4">
    <source>
        <dbReference type="Google" id="ProtNLM"/>
    </source>
</evidence>
<dbReference type="EMBL" id="CATNWA010006654">
    <property type="protein sequence ID" value="CAI9552571.1"/>
    <property type="molecule type" value="Genomic_DNA"/>
</dbReference>
<sequence>QLEVAVETLKAESERRRTRLTQACEAQQFLTELLEAEAWMAERGFVIKSSDSGKNEESTQALLRKLDTTIRDLEGFSPRIEKLRDTGRNLQIDSNNPER</sequence>
<evidence type="ECO:0000313" key="2">
    <source>
        <dbReference type="EMBL" id="CAI9552571.1"/>
    </source>
</evidence>
<name>A0ABN9BZI2_9NEOB</name>
<dbReference type="Gene3D" id="1.20.58.60">
    <property type="match status" value="1"/>
</dbReference>
<dbReference type="Pfam" id="PF00435">
    <property type="entry name" value="Spectrin"/>
    <property type="match status" value="1"/>
</dbReference>